<dbReference type="Proteomes" id="UP000611554">
    <property type="component" value="Unassembled WGS sequence"/>
</dbReference>
<dbReference type="Pfam" id="PF00381">
    <property type="entry name" value="PTS-HPr"/>
    <property type="match status" value="1"/>
</dbReference>
<dbReference type="InterPro" id="IPR000032">
    <property type="entry name" value="HPr-like"/>
</dbReference>
<evidence type="ECO:0000256" key="6">
    <source>
        <dbReference type="SAM" id="MobiDB-lite"/>
    </source>
</evidence>
<dbReference type="PROSITE" id="PS00589">
    <property type="entry name" value="PTS_HPR_SER"/>
    <property type="match status" value="1"/>
</dbReference>
<feature type="region of interest" description="Disordered" evidence="6">
    <location>
        <begin position="60"/>
        <end position="109"/>
    </location>
</feature>
<keyword evidence="9" id="KW-1185">Reference proteome</keyword>
<evidence type="ECO:0000259" key="7">
    <source>
        <dbReference type="PROSITE" id="PS51350"/>
    </source>
</evidence>
<comment type="caution">
    <text evidence="8">The sequence shown here is derived from an EMBL/GenBank/DDBJ whole genome shotgun (WGS) entry which is preliminary data.</text>
</comment>
<name>A0ABQ2QP00_9ACTN</name>
<evidence type="ECO:0000313" key="9">
    <source>
        <dbReference type="Proteomes" id="UP000611554"/>
    </source>
</evidence>
<dbReference type="SUPFAM" id="SSF55594">
    <property type="entry name" value="HPr-like"/>
    <property type="match status" value="1"/>
</dbReference>
<evidence type="ECO:0000313" key="8">
    <source>
        <dbReference type="EMBL" id="GGP86999.1"/>
    </source>
</evidence>
<dbReference type="PROSITE" id="PS00369">
    <property type="entry name" value="PTS_HPR_HIS"/>
    <property type="match status" value="1"/>
</dbReference>
<keyword evidence="4" id="KW-0963">Cytoplasm</keyword>
<dbReference type="InterPro" id="IPR035895">
    <property type="entry name" value="HPr-like_sf"/>
</dbReference>
<protein>
    <recommendedName>
        <fullName evidence="3">Phosphocarrier protein HPr</fullName>
    </recommendedName>
</protein>
<feature type="domain" description="HPr" evidence="7">
    <location>
        <begin position="111"/>
        <end position="195"/>
    </location>
</feature>
<evidence type="ECO:0000256" key="3">
    <source>
        <dbReference type="ARBA" id="ARBA00020422"/>
    </source>
</evidence>
<evidence type="ECO:0000256" key="5">
    <source>
        <dbReference type="ARBA" id="ARBA00022683"/>
    </source>
</evidence>
<evidence type="ECO:0000256" key="1">
    <source>
        <dbReference type="ARBA" id="ARBA00003681"/>
    </source>
</evidence>
<dbReference type="PANTHER" id="PTHR33705">
    <property type="entry name" value="PHOSPHOCARRIER PROTEIN HPR"/>
    <property type="match status" value="1"/>
</dbReference>
<dbReference type="EMBL" id="BMQJ01000003">
    <property type="protein sequence ID" value="GGP86999.1"/>
    <property type="molecule type" value="Genomic_DNA"/>
</dbReference>
<evidence type="ECO:0000256" key="2">
    <source>
        <dbReference type="ARBA" id="ARBA00004496"/>
    </source>
</evidence>
<dbReference type="InterPro" id="IPR002114">
    <property type="entry name" value="PTS_HPr_Ser_P_site"/>
</dbReference>
<dbReference type="PRINTS" id="PR00107">
    <property type="entry name" value="PHOSPHOCPHPR"/>
</dbReference>
<dbReference type="CDD" id="cd00367">
    <property type="entry name" value="PTS-HPr_like"/>
    <property type="match status" value="1"/>
</dbReference>
<dbReference type="PANTHER" id="PTHR33705:SF2">
    <property type="entry name" value="PHOSPHOCARRIER PROTEIN NPR"/>
    <property type="match status" value="1"/>
</dbReference>
<comment type="function">
    <text evidence="1">General (non sugar-specific) component of the phosphoenolpyruvate-dependent sugar phosphotransferase system (sugar PTS). This major carbohydrate active-transport system catalyzes the phosphorylation of incoming sugar substrates concomitantly with their translocation across the cell membrane. The phosphoryl group from phosphoenolpyruvate (PEP) is transferred to the phosphoryl carrier protein HPr by enzyme I. Phospho-HPr then transfers it to the PTS EIIA domain.</text>
</comment>
<gene>
    <name evidence="8" type="ORF">GCM10010140_15240</name>
</gene>
<accession>A0ABQ2QP00</accession>
<evidence type="ECO:0000256" key="4">
    <source>
        <dbReference type="ARBA" id="ARBA00022490"/>
    </source>
</evidence>
<dbReference type="Gene3D" id="3.30.1340.10">
    <property type="entry name" value="HPr-like"/>
    <property type="match status" value="1"/>
</dbReference>
<dbReference type="PROSITE" id="PS51350">
    <property type="entry name" value="PTS_HPR_DOM"/>
    <property type="match status" value="1"/>
</dbReference>
<proteinExistence type="predicted"/>
<dbReference type="InterPro" id="IPR001020">
    <property type="entry name" value="PTS_HPr_His_P_site"/>
</dbReference>
<keyword evidence="5" id="KW-0598">Phosphotransferase system</keyword>
<feature type="region of interest" description="Disordered" evidence="6">
    <location>
        <begin position="1"/>
        <end position="47"/>
    </location>
</feature>
<comment type="subcellular location">
    <subcellularLocation>
        <location evidence="2">Cytoplasm</location>
    </subcellularLocation>
</comment>
<sequence>MGVGPLSGYDMSGRGRAPVRRARARPEPGMTARGASGDRHDVRGTAGARYDALGAAGPRYGVRRMAGPRTGTGPSAADHRPPYRGGRPGSTGRQDTGWSGPPGRHSQEEFVTQRQVTVEAEVGLHARPAATFVQTAAKAPLDITIAKGSGKPVNAKSILSVLSLDVRKGDIVVIAAEGDGADEILDRLAEIASAP</sequence>
<dbReference type="NCBIfam" id="TIGR01003">
    <property type="entry name" value="PTS_HPr_family"/>
    <property type="match status" value="1"/>
</dbReference>
<dbReference type="InterPro" id="IPR050399">
    <property type="entry name" value="HPr"/>
</dbReference>
<reference evidence="9" key="1">
    <citation type="journal article" date="2019" name="Int. J. Syst. Evol. Microbiol.">
        <title>The Global Catalogue of Microorganisms (GCM) 10K type strain sequencing project: providing services to taxonomists for standard genome sequencing and annotation.</title>
        <authorList>
            <consortium name="The Broad Institute Genomics Platform"/>
            <consortium name="The Broad Institute Genome Sequencing Center for Infectious Disease"/>
            <person name="Wu L."/>
            <person name="Ma J."/>
        </authorList>
    </citation>
    <scope>NUCLEOTIDE SEQUENCE [LARGE SCALE GENOMIC DNA]</scope>
    <source>
        <strain evidence="9">JCM 3115</strain>
    </source>
</reference>
<organism evidence="8 9">
    <name type="scientific">Streptosporangium pseudovulgare</name>
    <dbReference type="NCBI Taxonomy" id="35765"/>
    <lineage>
        <taxon>Bacteria</taxon>
        <taxon>Bacillati</taxon>
        <taxon>Actinomycetota</taxon>
        <taxon>Actinomycetes</taxon>
        <taxon>Streptosporangiales</taxon>
        <taxon>Streptosporangiaceae</taxon>
        <taxon>Streptosporangium</taxon>
    </lineage>
</organism>